<gene>
    <name evidence="2" type="ORF">Mal48_46390</name>
</gene>
<dbReference type="OrthoDB" id="277009at2"/>
<accession>A0A517QUS3</accession>
<dbReference type="PANTHER" id="PTHR36966:SF1">
    <property type="entry name" value="REP-ASSOCIATED TYROSINE TRANSPOSASE"/>
    <property type="match status" value="1"/>
</dbReference>
<dbReference type="KEGG" id="tpol:Mal48_46390"/>
<name>A0A517QUS3_9PLAN</name>
<dbReference type="NCBIfam" id="NF047646">
    <property type="entry name" value="REP_Tyr_transpos"/>
    <property type="match status" value="1"/>
</dbReference>
<sequence length="186" mass="22405">MSNFRRSKIGQVYFFTVVTNRRAPILTTDLGRRCLNEAIKEVRDDLPFENVAFILLPDHLHAVWKLPSGETDYSTRWRRIKATFTKKWLKAGGNEQWKSASRKSKGERGVWQKRFFEHTCKDESDLKRCVDYIHVNPLKHQLVSRVRDRDWEWEWSSFHRYVEAGEYDMNWGNANDWYGDEFRHFE</sequence>
<reference evidence="2 3" key="1">
    <citation type="submission" date="2019-02" db="EMBL/GenBank/DDBJ databases">
        <title>Deep-cultivation of Planctomycetes and their phenomic and genomic characterization uncovers novel biology.</title>
        <authorList>
            <person name="Wiegand S."/>
            <person name="Jogler M."/>
            <person name="Boedeker C."/>
            <person name="Pinto D."/>
            <person name="Vollmers J."/>
            <person name="Rivas-Marin E."/>
            <person name="Kohn T."/>
            <person name="Peeters S.H."/>
            <person name="Heuer A."/>
            <person name="Rast P."/>
            <person name="Oberbeckmann S."/>
            <person name="Bunk B."/>
            <person name="Jeske O."/>
            <person name="Meyerdierks A."/>
            <person name="Storesund J.E."/>
            <person name="Kallscheuer N."/>
            <person name="Luecker S."/>
            <person name="Lage O.M."/>
            <person name="Pohl T."/>
            <person name="Merkel B.J."/>
            <person name="Hornburger P."/>
            <person name="Mueller R.-W."/>
            <person name="Bruemmer F."/>
            <person name="Labrenz M."/>
            <person name="Spormann A.M."/>
            <person name="Op den Camp H."/>
            <person name="Overmann J."/>
            <person name="Amann R."/>
            <person name="Jetten M.S.M."/>
            <person name="Mascher T."/>
            <person name="Medema M.H."/>
            <person name="Devos D.P."/>
            <person name="Kaster A.-K."/>
            <person name="Ovreas L."/>
            <person name="Rohde M."/>
            <person name="Galperin M.Y."/>
            <person name="Jogler C."/>
        </authorList>
    </citation>
    <scope>NUCLEOTIDE SEQUENCE [LARGE SCALE GENOMIC DNA]</scope>
    <source>
        <strain evidence="2 3">Mal48</strain>
    </source>
</reference>
<dbReference type="Gene3D" id="3.30.70.1290">
    <property type="entry name" value="Transposase IS200-like"/>
    <property type="match status" value="1"/>
</dbReference>
<dbReference type="InterPro" id="IPR052715">
    <property type="entry name" value="RAYT_transposase"/>
</dbReference>
<dbReference type="SMART" id="SM01321">
    <property type="entry name" value="Y1_Tnp"/>
    <property type="match status" value="1"/>
</dbReference>
<dbReference type="EMBL" id="CP036267">
    <property type="protein sequence ID" value="QDT35363.1"/>
    <property type="molecule type" value="Genomic_DNA"/>
</dbReference>
<dbReference type="AlphaFoldDB" id="A0A517QUS3"/>
<dbReference type="Proteomes" id="UP000315724">
    <property type="component" value="Chromosome"/>
</dbReference>
<evidence type="ECO:0000313" key="3">
    <source>
        <dbReference type="Proteomes" id="UP000315724"/>
    </source>
</evidence>
<evidence type="ECO:0000259" key="1">
    <source>
        <dbReference type="SMART" id="SM01321"/>
    </source>
</evidence>
<protein>
    <submittedName>
        <fullName evidence="2">Transposase IS200 like protein</fullName>
    </submittedName>
</protein>
<dbReference type="RefSeq" id="WP_145204803.1">
    <property type="nucleotide sequence ID" value="NZ_CP036267.1"/>
</dbReference>
<proteinExistence type="predicted"/>
<evidence type="ECO:0000313" key="2">
    <source>
        <dbReference type="EMBL" id="QDT35363.1"/>
    </source>
</evidence>
<dbReference type="GO" id="GO:0043565">
    <property type="term" value="F:sequence-specific DNA binding"/>
    <property type="evidence" value="ECO:0007669"/>
    <property type="project" value="TreeGrafter"/>
</dbReference>
<dbReference type="PANTHER" id="PTHR36966">
    <property type="entry name" value="REP-ASSOCIATED TYROSINE TRANSPOSASE"/>
    <property type="match status" value="1"/>
</dbReference>
<dbReference type="SUPFAM" id="SSF143422">
    <property type="entry name" value="Transposase IS200-like"/>
    <property type="match status" value="1"/>
</dbReference>
<dbReference type="GO" id="GO:0006313">
    <property type="term" value="P:DNA transposition"/>
    <property type="evidence" value="ECO:0007669"/>
    <property type="project" value="InterPro"/>
</dbReference>
<dbReference type="InterPro" id="IPR036515">
    <property type="entry name" value="Transposase_17_sf"/>
</dbReference>
<keyword evidence="3" id="KW-1185">Reference proteome</keyword>
<organism evidence="2 3">
    <name type="scientific">Thalassoglobus polymorphus</name>
    <dbReference type="NCBI Taxonomy" id="2527994"/>
    <lineage>
        <taxon>Bacteria</taxon>
        <taxon>Pseudomonadati</taxon>
        <taxon>Planctomycetota</taxon>
        <taxon>Planctomycetia</taxon>
        <taxon>Planctomycetales</taxon>
        <taxon>Planctomycetaceae</taxon>
        <taxon>Thalassoglobus</taxon>
    </lineage>
</organism>
<dbReference type="Pfam" id="PF01797">
    <property type="entry name" value="Y1_Tnp"/>
    <property type="match status" value="1"/>
</dbReference>
<dbReference type="GO" id="GO:0004803">
    <property type="term" value="F:transposase activity"/>
    <property type="evidence" value="ECO:0007669"/>
    <property type="project" value="InterPro"/>
</dbReference>
<feature type="domain" description="Transposase IS200-like" evidence="1">
    <location>
        <begin position="8"/>
        <end position="136"/>
    </location>
</feature>
<dbReference type="InterPro" id="IPR002686">
    <property type="entry name" value="Transposase_17"/>
</dbReference>